<evidence type="ECO:0000256" key="5">
    <source>
        <dbReference type="ARBA" id="ARBA00023136"/>
    </source>
</evidence>
<dbReference type="GO" id="GO:0016020">
    <property type="term" value="C:membrane"/>
    <property type="evidence" value="ECO:0007669"/>
    <property type="project" value="UniProtKB-SubCell"/>
</dbReference>
<dbReference type="EMBL" id="NCSJ02000025">
    <property type="protein sequence ID" value="RFU34143.1"/>
    <property type="molecule type" value="Genomic_DNA"/>
</dbReference>
<gene>
    <name evidence="6" type="ORF">B7463_g2258</name>
</gene>
<proteinExistence type="predicted"/>
<name>A0A3E2HLM5_SCYLI</name>
<organism evidence="6 7">
    <name type="scientific">Scytalidium lignicola</name>
    <name type="common">Hyphomycete</name>
    <dbReference type="NCBI Taxonomy" id="5539"/>
    <lineage>
        <taxon>Eukaryota</taxon>
        <taxon>Fungi</taxon>
        <taxon>Dikarya</taxon>
        <taxon>Ascomycota</taxon>
        <taxon>Pezizomycotina</taxon>
        <taxon>Leotiomycetes</taxon>
        <taxon>Leotiomycetes incertae sedis</taxon>
        <taxon>Scytalidium</taxon>
    </lineage>
</organism>
<evidence type="ECO:0000256" key="4">
    <source>
        <dbReference type="ARBA" id="ARBA00022989"/>
    </source>
</evidence>
<evidence type="ECO:0000256" key="1">
    <source>
        <dbReference type="ARBA" id="ARBA00004141"/>
    </source>
</evidence>
<dbReference type="PANTHER" id="PTHR43791:SF28">
    <property type="entry name" value="MAJOR FACILITATOR SUPERFAMILY (MFS) PROFILE DOMAIN-CONTAINING PROTEIN"/>
    <property type="match status" value="1"/>
</dbReference>
<dbReference type="GO" id="GO:0022857">
    <property type="term" value="F:transmembrane transporter activity"/>
    <property type="evidence" value="ECO:0007669"/>
    <property type="project" value="TreeGrafter"/>
</dbReference>
<keyword evidence="5" id="KW-0472">Membrane</keyword>
<comment type="subcellular location">
    <subcellularLocation>
        <location evidence="1">Membrane</location>
        <topology evidence="1">Multi-pass membrane protein</topology>
    </subcellularLocation>
</comment>
<sequence>MAIGLSQSLLRALLYHGNYITWYRDIDDLFSTSSTIGVFIAHTSLSLLPASAFSQPSEITMAEVGIKKSFRSFIWDTDTHLKSPEERKLLRKLNFAILSIGCFGFFLKYLDQNNLANAYVSGMQEDLKMFGNQYTYAGTAYRRSVKFPEIVSEAT</sequence>
<keyword evidence="4" id="KW-1133">Transmembrane helix</keyword>
<keyword evidence="3" id="KW-0812">Transmembrane</keyword>
<accession>A0A3E2HLM5</accession>
<keyword evidence="7" id="KW-1185">Reference proteome</keyword>
<evidence type="ECO:0000313" key="6">
    <source>
        <dbReference type="EMBL" id="RFU34143.1"/>
    </source>
</evidence>
<feature type="non-terminal residue" evidence="6">
    <location>
        <position position="155"/>
    </location>
</feature>
<protein>
    <submittedName>
        <fullName evidence="6">Uncharacterized protein</fullName>
    </submittedName>
</protein>
<feature type="non-terminal residue" evidence="6">
    <location>
        <position position="1"/>
    </location>
</feature>
<evidence type="ECO:0000256" key="2">
    <source>
        <dbReference type="ARBA" id="ARBA00022448"/>
    </source>
</evidence>
<dbReference type="OrthoDB" id="3639251at2759"/>
<evidence type="ECO:0000313" key="7">
    <source>
        <dbReference type="Proteomes" id="UP000258309"/>
    </source>
</evidence>
<dbReference type="AlphaFoldDB" id="A0A3E2HLM5"/>
<keyword evidence="2" id="KW-0813">Transport</keyword>
<dbReference type="PANTHER" id="PTHR43791">
    <property type="entry name" value="PERMEASE-RELATED"/>
    <property type="match status" value="1"/>
</dbReference>
<comment type="caution">
    <text evidence="6">The sequence shown here is derived from an EMBL/GenBank/DDBJ whole genome shotgun (WGS) entry which is preliminary data.</text>
</comment>
<reference evidence="6 7" key="1">
    <citation type="submission" date="2018-05" db="EMBL/GenBank/DDBJ databases">
        <title>Draft genome sequence of Scytalidium lignicola DSM 105466, a ubiquitous saprotrophic fungus.</title>
        <authorList>
            <person name="Buettner E."/>
            <person name="Gebauer A.M."/>
            <person name="Hofrichter M."/>
            <person name="Liers C."/>
            <person name="Kellner H."/>
        </authorList>
    </citation>
    <scope>NUCLEOTIDE SEQUENCE [LARGE SCALE GENOMIC DNA]</scope>
    <source>
        <strain evidence="6 7">DSM 105466</strain>
    </source>
</reference>
<evidence type="ECO:0000256" key="3">
    <source>
        <dbReference type="ARBA" id="ARBA00022692"/>
    </source>
</evidence>
<dbReference type="Proteomes" id="UP000258309">
    <property type="component" value="Unassembled WGS sequence"/>
</dbReference>